<feature type="region of interest" description="Disordered" evidence="1">
    <location>
        <begin position="565"/>
        <end position="638"/>
    </location>
</feature>
<evidence type="ECO:0000256" key="1">
    <source>
        <dbReference type="SAM" id="MobiDB-lite"/>
    </source>
</evidence>
<dbReference type="EMBL" id="ML769438">
    <property type="protein sequence ID" value="KAE9402147.1"/>
    <property type="molecule type" value="Genomic_DNA"/>
</dbReference>
<evidence type="ECO:0000313" key="3">
    <source>
        <dbReference type="Proteomes" id="UP000799118"/>
    </source>
</evidence>
<feature type="compositionally biased region" description="Acidic residues" evidence="1">
    <location>
        <begin position="623"/>
        <end position="638"/>
    </location>
</feature>
<dbReference type="AlphaFoldDB" id="A0A6A4HYY2"/>
<dbReference type="OrthoDB" id="3063186at2759"/>
<sequence>MTRQETNNALVDVTGEVSSFLCDLCLHWIFQDPDNGSTKVLYSRDTELWWSEIIAGVCSNVVPACKWFLDMCSQFLVMKSLGCLLHGNFKVCQIWGDFEWMALVMLLTHKEYNLALYTPECLVVKVRSKYNVWHLNSINCAGTLINHFISISPLPNDPSVPVGIDHFSHICFPSLTAPPPYDTLKDTFKNHRQNVFIKNNISDLVLNALATDEKTKTHQSLVKAAEALILFKKPAAGKALFKKGNKEEILLLMKTKLDALKAKGIDVRTEKNANNGDASTKDNKGKEKKRKENVGAEYQKALTELWEKADQDGYDEQAKGIDVNDNQKQFKEAMYLALCALCQNGQLGPCKRMLLTGYRNRANNLVVYKLQVHHNNNDHADTFPLNQEEEIAMGNAWNDWCEACIPKCLIEQITPADKPHNLQSGDGVPVLSDVNLKQLAPAALTKIDVHPEDFYNTSKFLFPVVLKPIEMMLLIEHYSLCTYLSTISAAETVHPFVFWPKKDIVDQVARQEAEAQAERGTGDEIVVPLTSFSPAKALTCPPANAPAPISPAKVSTPPLATSAAPILPANPVTPPPATPAASISPAKAPAPPSTTPSTPILPAQESVRTPALEEPIPVPMVNDESELPAEEAEVVPRH</sequence>
<keyword evidence="3" id="KW-1185">Reference proteome</keyword>
<evidence type="ECO:0000313" key="2">
    <source>
        <dbReference type="EMBL" id="KAE9402147.1"/>
    </source>
</evidence>
<proteinExistence type="predicted"/>
<dbReference type="Proteomes" id="UP000799118">
    <property type="component" value="Unassembled WGS sequence"/>
</dbReference>
<name>A0A6A4HYY2_9AGAR</name>
<gene>
    <name evidence="2" type="ORF">BT96DRAFT_991488</name>
</gene>
<protein>
    <submittedName>
        <fullName evidence="2">Uncharacterized protein</fullName>
    </submittedName>
</protein>
<feature type="region of interest" description="Disordered" evidence="1">
    <location>
        <begin position="271"/>
        <end position="294"/>
    </location>
</feature>
<feature type="compositionally biased region" description="Basic and acidic residues" evidence="1">
    <location>
        <begin position="279"/>
        <end position="294"/>
    </location>
</feature>
<reference evidence="2" key="1">
    <citation type="journal article" date="2019" name="Environ. Microbiol.">
        <title>Fungal ecological strategies reflected in gene transcription - a case study of two litter decomposers.</title>
        <authorList>
            <person name="Barbi F."/>
            <person name="Kohler A."/>
            <person name="Barry K."/>
            <person name="Baskaran P."/>
            <person name="Daum C."/>
            <person name="Fauchery L."/>
            <person name="Ihrmark K."/>
            <person name="Kuo A."/>
            <person name="LaButti K."/>
            <person name="Lipzen A."/>
            <person name="Morin E."/>
            <person name="Grigoriev I.V."/>
            <person name="Henrissat B."/>
            <person name="Lindahl B."/>
            <person name="Martin F."/>
        </authorList>
    </citation>
    <scope>NUCLEOTIDE SEQUENCE</scope>
    <source>
        <strain evidence="2">JB14</strain>
    </source>
</reference>
<accession>A0A6A4HYY2</accession>
<organism evidence="2 3">
    <name type="scientific">Gymnopus androsaceus JB14</name>
    <dbReference type="NCBI Taxonomy" id="1447944"/>
    <lineage>
        <taxon>Eukaryota</taxon>
        <taxon>Fungi</taxon>
        <taxon>Dikarya</taxon>
        <taxon>Basidiomycota</taxon>
        <taxon>Agaricomycotina</taxon>
        <taxon>Agaricomycetes</taxon>
        <taxon>Agaricomycetidae</taxon>
        <taxon>Agaricales</taxon>
        <taxon>Marasmiineae</taxon>
        <taxon>Omphalotaceae</taxon>
        <taxon>Gymnopus</taxon>
    </lineage>
</organism>